<evidence type="ECO:0000313" key="3">
    <source>
        <dbReference type="Proteomes" id="UP000839052"/>
    </source>
</evidence>
<evidence type="ECO:0000256" key="1">
    <source>
        <dbReference type="SAM" id="MobiDB-lite"/>
    </source>
</evidence>
<organism evidence="2 3">
    <name type="scientific">Candidatus Nitrotoga arctica</name>
    <dbReference type="NCBI Taxonomy" id="453162"/>
    <lineage>
        <taxon>Bacteria</taxon>
        <taxon>Pseudomonadati</taxon>
        <taxon>Pseudomonadota</taxon>
        <taxon>Betaproteobacteria</taxon>
        <taxon>Nitrosomonadales</taxon>
        <taxon>Gallionellaceae</taxon>
        <taxon>Candidatus Nitrotoga</taxon>
    </lineage>
</organism>
<gene>
    <name evidence="2" type="ORF">NTG6680_2101</name>
</gene>
<reference evidence="2 3" key="1">
    <citation type="submission" date="2021-10" db="EMBL/GenBank/DDBJ databases">
        <authorList>
            <person name="Koch H."/>
        </authorList>
    </citation>
    <scope>NUCLEOTIDE SEQUENCE [LARGE SCALE GENOMIC DNA]</scope>
    <source>
        <strain evidence="2">6680</strain>
    </source>
</reference>
<proteinExistence type="predicted"/>
<sequence length="66" mass="7517">MMEIKRRGIRRVGCSRTQQQQRAQIGDVGGNEERALPTRDLLIAPEHRQAHQGYQGGQRQVDAQHV</sequence>
<dbReference type="Proteomes" id="UP000839052">
    <property type="component" value="Chromosome"/>
</dbReference>
<accession>A0ABN8ANU2</accession>
<feature type="region of interest" description="Disordered" evidence="1">
    <location>
        <begin position="1"/>
        <end position="66"/>
    </location>
</feature>
<evidence type="ECO:0000313" key="2">
    <source>
        <dbReference type="EMBL" id="CAG9933350.1"/>
    </source>
</evidence>
<protein>
    <submittedName>
        <fullName evidence="2">Uncharacterized protein</fullName>
    </submittedName>
</protein>
<dbReference type="EMBL" id="OU912926">
    <property type="protein sequence ID" value="CAG9933350.1"/>
    <property type="molecule type" value="Genomic_DNA"/>
</dbReference>
<keyword evidence="3" id="KW-1185">Reference proteome</keyword>
<name>A0ABN8ANU2_9PROT</name>